<evidence type="ECO:0000256" key="2">
    <source>
        <dbReference type="ARBA" id="ARBA00008573"/>
    </source>
</evidence>
<feature type="compositionally biased region" description="Acidic residues" evidence="7">
    <location>
        <begin position="255"/>
        <end position="267"/>
    </location>
</feature>
<feature type="region of interest" description="Disordered" evidence="7">
    <location>
        <begin position="212"/>
        <end position="296"/>
    </location>
</feature>
<dbReference type="STRING" id="650164.K5W0J4"/>
<evidence type="ECO:0000256" key="6">
    <source>
        <dbReference type="RuleBase" id="RU362006"/>
    </source>
</evidence>
<dbReference type="KEGG" id="pco:PHACADRAFT_255023"/>
<proteinExistence type="inferred from homology"/>
<evidence type="ECO:0000313" key="9">
    <source>
        <dbReference type="Proteomes" id="UP000008370"/>
    </source>
</evidence>
<dbReference type="AlphaFoldDB" id="K5W0J4"/>
<evidence type="ECO:0000256" key="7">
    <source>
        <dbReference type="SAM" id="MobiDB-lite"/>
    </source>
</evidence>
<gene>
    <name evidence="8" type="ORF">PHACADRAFT_255023</name>
</gene>
<comment type="similarity">
    <text evidence="2 6">Belongs to the DP1 family.</text>
</comment>
<name>K5W0J4_PHACS</name>
<organism evidence="8 9">
    <name type="scientific">Phanerochaete carnosa (strain HHB-10118-sp)</name>
    <name type="common">White-rot fungus</name>
    <name type="synonym">Peniophora carnosa</name>
    <dbReference type="NCBI Taxonomy" id="650164"/>
    <lineage>
        <taxon>Eukaryota</taxon>
        <taxon>Fungi</taxon>
        <taxon>Dikarya</taxon>
        <taxon>Basidiomycota</taxon>
        <taxon>Agaricomycotina</taxon>
        <taxon>Agaricomycetes</taxon>
        <taxon>Polyporales</taxon>
        <taxon>Phanerochaetaceae</taxon>
        <taxon>Phanerochaete</taxon>
    </lineage>
</organism>
<dbReference type="Pfam" id="PF03134">
    <property type="entry name" value="TB2_DP1_HVA22"/>
    <property type="match status" value="1"/>
</dbReference>
<dbReference type="RefSeq" id="XP_007395135.1">
    <property type="nucleotide sequence ID" value="XM_007395073.1"/>
</dbReference>
<evidence type="ECO:0000256" key="5">
    <source>
        <dbReference type="ARBA" id="ARBA00023136"/>
    </source>
</evidence>
<dbReference type="Proteomes" id="UP000008370">
    <property type="component" value="Unassembled WGS sequence"/>
</dbReference>
<dbReference type="InterPro" id="IPR004345">
    <property type="entry name" value="TB2_DP1_HVA22"/>
</dbReference>
<evidence type="ECO:0000256" key="4">
    <source>
        <dbReference type="ARBA" id="ARBA00022989"/>
    </source>
</evidence>
<dbReference type="OrthoDB" id="434647at2759"/>
<feature type="compositionally biased region" description="Low complexity" evidence="7">
    <location>
        <begin position="182"/>
        <end position="191"/>
    </location>
</feature>
<accession>K5W0J4</accession>
<keyword evidence="9" id="KW-1185">Reference proteome</keyword>
<feature type="region of interest" description="Disordered" evidence="7">
    <location>
        <begin position="161"/>
        <end position="191"/>
    </location>
</feature>
<keyword evidence="4" id="KW-1133">Transmembrane helix</keyword>
<dbReference type="GeneID" id="18916199"/>
<dbReference type="EMBL" id="JH930471">
    <property type="protein sequence ID" value="EKM57323.1"/>
    <property type="molecule type" value="Genomic_DNA"/>
</dbReference>
<dbReference type="PANTHER" id="PTHR12300">
    <property type="entry name" value="HVA22-LIKE PROTEINS"/>
    <property type="match status" value="1"/>
</dbReference>
<dbReference type="HOGENOM" id="CLU_064530_0_0_1"/>
<comment type="subcellular location">
    <subcellularLocation>
        <location evidence="1 6">Membrane</location>
        <topology evidence="1 6">Multi-pass membrane protein</topology>
    </subcellularLocation>
</comment>
<feature type="region of interest" description="Disordered" evidence="7">
    <location>
        <begin position="98"/>
        <end position="131"/>
    </location>
</feature>
<evidence type="ECO:0000313" key="8">
    <source>
        <dbReference type="EMBL" id="EKM57323.1"/>
    </source>
</evidence>
<dbReference type="PANTHER" id="PTHR12300:SF161">
    <property type="entry name" value="RECEPTOR EXPRESSION-ENHANCING PROTEIN"/>
    <property type="match status" value="1"/>
</dbReference>
<keyword evidence="5" id="KW-0472">Membrane</keyword>
<evidence type="ECO:0000256" key="3">
    <source>
        <dbReference type="ARBA" id="ARBA00022692"/>
    </source>
</evidence>
<feature type="compositionally biased region" description="Low complexity" evidence="7">
    <location>
        <begin position="161"/>
        <end position="171"/>
    </location>
</feature>
<sequence>MYWSVLGCILAVEYVAEWLIFWIPFYFTLKTLFLLWLALPQTAGASILYSTRIQPFFAAHEKEIDSALTQLKNYVYNYLQRLLRNAWGHVVASTNQAPGGEARPDALDEGGLTGEAAVHSGNPPTLSDPLSGPAQLVQTFWRSYGPMVVAAGSGFMRQAQSTARASAQATEEAMDTPPAGPSRLQSSSSVLQSVLDRRRQLEAELAALDTHPGLQGYDVSEPARPFPPADGHTRTSSPSSLRERPGSGNGKFEEVEVPSDIESEDLMSPDAERPQANKGWFGWSGKPQGYERVKTE</sequence>
<protein>
    <recommendedName>
        <fullName evidence="6">Protein YOP1</fullName>
    </recommendedName>
</protein>
<evidence type="ECO:0000256" key="1">
    <source>
        <dbReference type="ARBA" id="ARBA00004141"/>
    </source>
</evidence>
<keyword evidence="3" id="KW-0812">Transmembrane</keyword>
<reference evidence="8 9" key="1">
    <citation type="journal article" date="2012" name="BMC Genomics">
        <title>Comparative genomics of the white-rot fungi, Phanerochaete carnosa and P. chrysosporium, to elucidate the genetic basis of the distinct wood types they colonize.</title>
        <authorList>
            <person name="Suzuki H."/>
            <person name="MacDonald J."/>
            <person name="Syed K."/>
            <person name="Salamov A."/>
            <person name="Hori C."/>
            <person name="Aerts A."/>
            <person name="Henrissat B."/>
            <person name="Wiebenga A."/>
            <person name="vanKuyk P.A."/>
            <person name="Barry K."/>
            <person name="Lindquist E."/>
            <person name="LaButti K."/>
            <person name="Lapidus A."/>
            <person name="Lucas S."/>
            <person name="Coutinho P."/>
            <person name="Gong Y."/>
            <person name="Samejima M."/>
            <person name="Mahadevan R."/>
            <person name="Abou-Zaid M."/>
            <person name="de Vries R.P."/>
            <person name="Igarashi K."/>
            <person name="Yadav J.S."/>
            <person name="Grigoriev I.V."/>
            <person name="Master E.R."/>
        </authorList>
    </citation>
    <scope>NUCLEOTIDE SEQUENCE [LARGE SCALE GENOMIC DNA]</scope>
    <source>
        <strain evidence="8 9">HHB-10118-sp</strain>
    </source>
</reference>
<dbReference type="InParanoid" id="K5W0J4"/>
<dbReference type="GO" id="GO:0016020">
    <property type="term" value="C:membrane"/>
    <property type="evidence" value="ECO:0007669"/>
    <property type="project" value="UniProtKB-SubCell"/>
</dbReference>